<keyword evidence="1" id="KW-0496">Mitochondrion</keyword>
<dbReference type="AlphaFoldDB" id="A0A101M2Q0"/>
<geneLocation type="mitochondrion" evidence="1"/>
<name>A0A101M2Q0_PICGL</name>
<evidence type="ECO:0000313" key="1">
    <source>
        <dbReference type="EMBL" id="KUM49874.1"/>
    </source>
</evidence>
<sequence length="35" mass="4125">MRPIPRMLMKQLVKMQPLDRVIKSMGSSFTTTHHQ</sequence>
<reference evidence="1" key="1">
    <citation type="journal article" date="2015" name="Genome Biol. Evol.">
        <title>Organellar Genomes of White Spruce (Picea glauca): Assembly and Annotation.</title>
        <authorList>
            <person name="Jackman S.D."/>
            <person name="Warren R.L."/>
            <person name="Gibb E.A."/>
            <person name="Vandervalk B.P."/>
            <person name="Mohamadi H."/>
            <person name="Chu J."/>
            <person name="Raymond A."/>
            <person name="Pleasance S."/>
            <person name="Coope R."/>
            <person name="Wildung M.R."/>
            <person name="Ritland C.E."/>
            <person name="Bousquet J."/>
            <person name="Jones S.J."/>
            <person name="Bohlmann J."/>
            <person name="Birol I."/>
        </authorList>
    </citation>
    <scope>NUCLEOTIDE SEQUENCE [LARGE SCALE GENOMIC DNA]</scope>
    <source>
        <tissue evidence="1">Flushing bud</tissue>
    </source>
</reference>
<protein>
    <submittedName>
        <fullName evidence="1">Uncharacterized protein</fullName>
    </submittedName>
</protein>
<gene>
    <name evidence="1" type="ORF">ABT39_MTgene3101</name>
</gene>
<proteinExistence type="predicted"/>
<dbReference type="EMBL" id="LKAM01000002">
    <property type="protein sequence ID" value="KUM49874.1"/>
    <property type="molecule type" value="Genomic_DNA"/>
</dbReference>
<organism evidence="1">
    <name type="scientific">Picea glauca</name>
    <name type="common">White spruce</name>
    <name type="synonym">Pinus glauca</name>
    <dbReference type="NCBI Taxonomy" id="3330"/>
    <lineage>
        <taxon>Eukaryota</taxon>
        <taxon>Viridiplantae</taxon>
        <taxon>Streptophyta</taxon>
        <taxon>Embryophyta</taxon>
        <taxon>Tracheophyta</taxon>
        <taxon>Spermatophyta</taxon>
        <taxon>Pinopsida</taxon>
        <taxon>Pinidae</taxon>
        <taxon>Conifers I</taxon>
        <taxon>Pinales</taxon>
        <taxon>Pinaceae</taxon>
        <taxon>Picea</taxon>
    </lineage>
</organism>
<comment type="caution">
    <text evidence="1">The sequence shown here is derived from an EMBL/GenBank/DDBJ whole genome shotgun (WGS) entry which is preliminary data.</text>
</comment>
<accession>A0A101M2Q0</accession>